<dbReference type="SMART" id="SM00857">
    <property type="entry name" value="Resolvase"/>
    <property type="match status" value="1"/>
</dbReference>
<dbReference type="PROSITE" id="PS00397">
    <property type="entry name" value="RECOMBINASES_1"/>
    <property type="match status" value="1"/>
</dbReference>
<dbReference type="CDD" id="cd03768">
    <property type="entry name" value="SR_ResInv"/>
    <property type="match status" value="1"/>
</dbReference>
<evidence type="ECO:0000259" key="7">
    <source>
        <dbReference type="PROSITE" id="PS51736"/>
    </source>
</evidence>
<dbReference type="GO" id="GO:0003677">
    <property type="term" value="F:DNA binding"/>
    <property type="evidence" value="ECO:0007669"/>
    <property type="project" value="UniProtKB-KW"/>
</dbReference>
<dbReference type="InterPro" id="IPR006118">
    <property type="entry name" value="Recombinase_CS"/>
</dbReference>
<dbReference type="InterPro" id="IPR009057">
    <property type="entry name" value="Homeodomain-like_sf"/>
</dbReference>
<dbReference type="AlphaFoldDB" id="A0A179VCY8"/>
<dbReference type="PANTHER" id="PTHR30461">
    <property type="entry name" value="DNA-INVERTASE FROM LAMBDOID PROPHAGE"/>
    <property type="match status" value="1"/>
</dbReference>
<dbReference type="GO" id="GO:0000150">
    <property type="term" value="F:DNA strand exchange activity"/>
    <property type="evidence" value="ECO:0007669"/>
    <property type="project" value="InterPro"/>
</dbReference>
<dbReference type="PANTHER" id="PTHR30461:SF2">
    <property type="entry name" value="SERINE RECOMBINASE PINE-RELATED"/>
    <property type="match status" value="1"/>
</dbReference>
<keyword evidence="2" id="KW-0229">DNA integration</keyword>
<dbReference type="InterPro" id="IPR036162">
    <property type="entry name" value="Resolvase-like_N_sf"/>
</dbReference>
<evidence type="ECO:0000313" key="9">
    <source>
        <dbReference type="Proteomes" id="UP000186919"/>
    </source>
</evidence>
<dbReference type="GO" id="GO:0015074">
    <property type="term" value="P:DNA integration"/>
    <property type="evidence" value="ECO:0007669"/>
    <property type="project" value="UniProtKB-KW"/>
</dbReference>
<dbReference type="InterPro" id="IPR050639">
    <property type="entry name" value="SSR_resolvase"/>
</dbReference>
<dbReference type="SUPFAM" id="SSF46689">
    <property type="entry name" value="Homeodomain-like"/>
    <property type="match status" value="1"/>
</dbReference>
<evidence type="ECO:0000256" key="5">
    <source>
        <dbReference type="PIRSR" id="PIRSR606118-50"/>
    </source>
</evidence>
<feature type="domain" description="Resolvase/invertase-type recombinase catalytic" evidence="7">
    <location>
        <begin position="1"/>
        <end position="137"/>
    </location>
</feature>
<reference evidence="8 9" key="1">
    <citation type="submission" date="2016-01" db="EMBL/GenBank/DDBJ databases">
        <title>Mycobacterium immunogenum strain CD11_6 genome sequencing and assembly.</title>
        <authorList>
            <person name="Kaur G."/>
            <person name="Nair G.R."/>
            <person name="Mayilraj S."/>
        </authorList>
    </citation>
    <scope>NUCLEOTIDE SEQUENCE [LARGE SCALE GENOMIC DNA]</scope>
    <source>
        <strain evidence="8 9">CD11-6</strain>
    </source>
</reference>
<dbReference type="Pfam" id="PF02796">
    <property type="entry name" value="HTH_7"/>
    <property type="match status" value="1"/>
</dbReference>
<dbReference type="CDD" id="cd00569">
    <property type="entry name" value="HTH_Hin_like"/>
    <property type="match status" value="1"/>
</dbReference>
<proteinExistence type="inferred from homology"/>
<keyword evidence="4" id="KW-0233">DNA recombination</keyword>
<feature type="active site" description="O-(5'-phospho-DNA)-serine intermediate" evidence="5 6">
    <location>
        <position position="9"/>
    </location>
</feature>
<organism evidence="8 9">
    <name type="scientific">Mycobacteroides immunogenum</name>
    <dbReference type="NCBI Taxonomy" id="83262"/>
    <lineage>
        <taxon>Bacteria</taxon>
        <taxon>Bacillati</taxon>
        <taxon>Actinomycetota</taxon>
        <taxon>Actinomycetes</taxon>
        <taxon>Mycobacteriales</taxon>
        <taxon>Mycobacteriaceae</taxon>
        <taxon>Mycobacteroides</taxon>
    </lineage>
</organism>
<dbReference type="Proteomes" id="UP000186919">
    <property type="component" value="Unassembled WGS sequence"/>
</dbReference>
<evidence type="ECO:0000256" key="6">
    <source>
        <dbReference type="PROSITE-ProRule" id="PRU10137"/>
    </source>
</evidence>
<dbReference type="PROSITE" id="PS51736">
    <property type="entry name" value="RECOMBINASES_3"/>
    <property type="match status" value="1"/>
</dbReference>
<dbReference type="PROSITE" id="PS00398">
    <property type="entry name" value="RECOMBINASES_2"/>
    <property type="match status" value="1"/>
</dbReference>
<evidence type="ECO:0000256" key="2">
    <source>
        <dbReference type="ARBA" id="ARBA00022908"/>
    </source>
</evidence>
<dbReference type="SUPFAM" id="SSF53041">
    <property type="entry name" value="Resolvase-like"/>
    <property type="match status" value="1"/>
</dbReference>
<gene>
    <name evidence="8" type="ORF">AWB85_19625</name>
</gene>
<dbReference type="Gene3D" id="3.40.50.1390">
    <property type="entry name" value="Resolvase, N-terminal catalytic domain"/>
    <property type="match status" value="1"/>
</dbReference>
<evidence type="ECO:0000256" key="4">
    <source>
        <dbReference type="ARBA" id="ARBA00023172"/>
    </source>
</evidence>
<dbReference type="Gene3D" id="1.10.10.60">
    <property type="entry name" value="Homeodomain-like"/>
    <property type="match status" value="1"/>
</dbReference>
<dbReference type="InterPro" id="IPR006120">
    <property type="entry name" value="Resolvase_HTH_dom"/>
</dbReference>
<dbReference type="EMBL" id="LQYE01000003">
    <property type="protein sequence ID" value="OAT69760.1"/>
    <property type="molecule type" value="Genomic_DNA"/>
</dbReference>
<keyword evidence="3" id="KW-0238">DNA-binding</keyword>
<comment type="caution">
    <text evidence="8">The sequence shown here is derived from an EMBL/GenBank/DDBJ whole genome shotgun (WGS) entry which is preliminary data.</text>
</comment>
<dbReference type="InterPro" id="IPR006119">
    <property type="entry name" value="Resolv_N"/>
</dbReference>
<evidence type="ECO:0000313" key="8">
    <source>
        <dbReference type="EMBL" id="OAT69760.1"/>
    </source>
</evidence>
<protein>
    <submittedName>
        <fullName evidence="8">Recombinase</fullName>
    </submittedName>
</protein>
<dbReference type="RefSeq" id="WP_064628422.1">
    <property type="nucleotide sequence ID" value="NZ_LQYE01000003.1"/>
</dbReference>
<accession>A0A179VCY8</accession>
<comment type="similarity">
    <text evidence="1">Belongs to the site-specific recombinase resolvase family.</text>
</comment>
<name>A0A179VCY8_9MYCO</name>
<evidence type="ECO:0000256" key="1">
    <source>
        <dbReference type="ARBA" id="ARBA00009913"/>
    </source>
</evidence>
<sequence>MLIGYARVSTDEQDTAAQRAGLEALGVDPERIYVDHGLTGTHRDRPELEKALAACREGDTLVVTKLDRLARSVPDAHGIAQELGYGGVKLNIGGSVHDPCDPMGKLMFNVLAMIAEFEADLIRLRTREGMKIARAKGRLRGKQPKLTKAQHQHLMALHSAGEHTSAELAELFGVARSTIYRTIKRVNRAAADRPVMQ</sequence>
<dbReference type="Pfam" id="PF00239">
    <property type="entry name" value="Resolvase"/>
    <property type="match status" value="1"/>
</dbReference>
<evidence type="ECO:0000256" key="3">
    <source>
        <dbReference type="ARBA" id="ARBA00023125"/>
    </source>
</evidence>